<organism evidence="2 3">
    <name type="scientific">Onychostoma macrolepis</name>
    <dbReference type="NCBI Taxonomy" id="369639"/>
    <lineage>
        <taxon>Eukaryota</taxon>
        <taxon>Metazoa</taxon>
        <taxon>Chordata</taxon>
        <taxon>Craniata</taxon>
        <taxon>Vertebrata</taxon>
        <taxon>Euteleostomi</taxon>
        <taxon>Actinopterygii</taxon>
        <taxon>Neopterygii</taxon>
        <taxon>Teleostei</taxon>
        <taxon>Ostariophysi</taxon>
        <taxon>Cypriniformes</taxon>
        <taxon>Cyprinidae</taxon>
        <taxon>Acrossocheilinae</taxon>
        <taxon>Onychostoma</taxon>
    </lineage>
</organism>
<reference evidence="2 3" key="1">
    <citation type="submission" date="2020-04" db="EMBL/GenBank/DDBJ databases">
        <title>Chromosome-level genome assembly of a cyprinid fish Onychostoma macrolepis by integration of Nanopore Sequencing, Bionano and Hi-C technology.</title>
        <authorList>
            <person name="Wang D."/>
        </authorList>
    </citation>
    <scope>NUCLEOTIDE SEQUENCE [LARGE SCALE GENOMIC DNA]</scope>
    <source>
        <strain evidence="2">SWU-2019</strain>
        <tissue evidence="2">Muscle</tissue>
    </source>
</reference>
<evidence type="ECO:0000313" key="3">
    <source>
        <dbReference type="Proteomes" id="UP000579812"/>
    </source>
</evidence>
<keyword evidence="3" id="KW-1185">Reference proteome</keyword>
<evidence type="ECO:0000256" key="1">
    <source>
        <dbReference type="SAM" id="MobiDB-lite"/>
    </source>
</evidence>
<accession>A0A7J6DIJ9</accession>
<comment type="caution">
    <text evidence="2">The sequence shown here is derived from an EMBL/GenBank/DDBJ whole genome shotgun (WGS) entry which is preliminary data.</text>
</comment>
<feature type="compositionally biased region" description="Polar residues" evidence="1">
    <location>
        <begin position="9"/>
        <end position="42"/>
    </location>
</feature>
<dbReference type="Proteomes" id="UP000579812">
    <property type="component" value="Unassembled WGS sequence"/>
</dbReference>
<gene>
    <name evidence="2" type="ORF">G5714_001203</name>
</gene>
<proteinExistence type="predicted"/>
<sequence>MVPDDRLQTHSMVSTDMTSHSAGVTGSQKFLQSTLNEDPPLSSTSSMKMPFWTVSHCHLQTMAPPFGPVAFITCQNWLEGRRALGPYYPSAVCQSKALRSTCSSISRGASLRNEGKI</sequence>
<feature type="region of interest" description="Disordered" evidence="1">
    <location>
        <begin position="1"/>
        <end position="42"/>
    </location>
</feature>
<evidence type="ECO:0000313" key="2">
    <source>
        <dbReference type="EMBL" id="KAF4119152.1"/>
    </source>
</evidence>
<dbReference type="AlphaFoldDB" id="A0A7J6DIJ9"/>
<dbReference type="EMBL" id="JAAMOB010000001">
    <property type="protein sequence ID" value="KAF4119152.1"/>
    <property type="molecule type" value="Genomic_DNA"/>
</dbReference>
<protein>
    <submittedName>
        <fullName evidence="2">Uncharacterized protein</fullName>
    </submittedName>
</protein>
<name>A0A7J6DIJ9_9TELE</name>